<sequence>MRTTVVLSAWACVLVLVSAGCASEVRREAVELAPVAAEQGRRYVSTSDAEAVPESRYARRIARGTEFLAIGRIAQGLVLKPTTTVLTVEGAHMHEAYAVCRDGQIVGFYLPVERAFTPLVKPAPMPLQEKTSP</sequence>
<protein>
    <recommendedName>
        <fullName evidence="4">Lipoprotein</fullName>
    </recommendedName>
</protein>
<name>A0A5C6U4W8_9BURK</name>
<accession>A0A5C6U4W8</accession>
<dbReference type="EMBL" id="VOPW01000001">
    <property type="protein sequence ID" value="TXC67121.1"/>
    <property type="molecule type" value="Genomic_DNA"/>
</dbReference>
<feature type="chain" id="PRO_5022720132" description="Lipoprotein" evidence="1">
    <location>
        <begin position="23"/>
        <end position="133"/>
    </location>
</feature>
<comment type="caution">
    <text evidence="2">The sequence shown here is derived from an EMBL/GenBank/DDBJ whole genome shotgun (WGS) entry which is preliminary data.</text>
</comment>
<reference evidence="2 3" key="1">
    <citation type="submission" date="2019-08" db="EMBL/GenBank/DDBJ databases">
        <authorList>
            <person name="Khan S.A."/>
            <person name="Jeon C.O."/>
            <person name="Jeong S.E."/>
        </authorList>
    </citation>
    <scope>NUCLEOTIDE SEQUENCE [LARGE SCALE GENOMIC DNA]</scope>
    <source>
        <strain evidence="3">IMCC1728</strain>
    </source>
</reference>
<keyword evidence="3" id="KW-1185">Reference proteome</keyword>
<proteinExistence type="predicted"/>
<evidence type="ECO:0000256" key="1">
    <source>
        <dbReference type="SAM" id="SignalP"/>
    </source>
</evidence>
<evidence type="ECO:0000313" key="3">
    <source>
        <dbReference type="Proteomes" id="UP000321832"/>
    </source>
</evidence>
<organism evidence="2 3">
    <name type="scientific">Piscinibacter aquaticus</name>
    <dbReference type="NCBI Taxonomy" id="392597"/>
    <lineage>
        <taxon>Bacteria</taxon>
        <taxon>Pseudomonadati</taxon>
        <taxon>Pseudomonadota</taxon>
        <taxon>Betaproteobacteria</taxon>
        <taxon>Burkholderiales</taxon>
        <taxon>Sphaerotilaceae</taxon>
        <taxon>Piscinibacter</taxon>
    </lineage>
</organism>
<dbReference type="AlphaFoldDB" id="A0A5C6U4W8"/>
<keyword evidence="1" id="KW-0732">Signal</keyword>
<dbReference type="Proteomes" id="UP000321832">
    <property type="component" value="Unassembled WGS sequence"/>
</dbReference>
<feature type="signal peptide" evidence="1">
    <location>
        <begin position="1"/>
        <end position="22"/>
    </location>
</feature>
<dbReference type="PROSITE" id="PS51257">
    <property type="entry name" value="PROKAR_LIPOPROTEIN"/>
    <property type="match status" value="1"/>
</dbReference>
<gene>
    <name evidence="2" type="ORF">FSC37_19530</name>
</gene>
<evidence type="ECO:0008006" key="4">
    <source>
        <dbReference type="Google" id="ProtNLM"/>
    </source>
</evidence>
<evidence type="ECO:0000313" key="2">
    <source>
        <dbReference type="EMBL" id="TXC67121.1"/>
    </source>
</evidence>